<evidence type="ECO:0000313" key="4">
    <source>
        <dbReference type="Proteomes" id="UP001418222"/>
    </source>
</evidence>
<dbReference type="EMBL" id="JBBWWQ010000019">
    <property type="protein sequence ID" value="KAK8918366.1"/>
    <property type="molecule type" value="Genomic_DNA"/>
</dbReference>
<reference evidence="3 4" key="1">
    <citation type="journal article" date="2022" name="Nat. Plants">
        <title>Genomes of leafy and leafless Platanthera orchids illuminate the evolution of mycoheterotrophy.</title>
        <authorList>
            <person name="Li M.H."/>
            <person name="Liu K.W."/>
            <person name="Li Z."/>
            <person name="Lu H.C."/>
            <person name="Ye Q.L."/>
            <person name="Zhang D."/>
            <person name="Wang J.Y."/>
            <person name="Li Y.F."/>
            <person name="Zhong Z.M."/>
            <person name="Liu X."/>
            <person name="Yu X."/>
            <person name="Liu D.K."/>
            <person name="Tu X.D."/>
            <person name="Liu B."/>
            <person name="Hao Y."/>
            <person name="Liao X.Y."/>
            <person name="Jiang Y.T."/>
            <person name="Sun W.H."/>
            <person name="Chen J."/>
            <person name="Chen Y.Q."/>
            <person name="Ai Y."/>
            <person name="Zhai J.W."/>
            <person name="Wu S.S."/>
            <person name="Zhou Z."/>
            <person name="Hsiao Y.Y."/>
            <person name="Wu W.L."/>
            <person name="Chen Y.Y."/>
            <person name="Lin Y.F."/>
            <person name="Hsu J.L."/>
            <person name="Li C.Y."/>
            <person name="Wang Z.W."/>
            <person name="Zhao X."/>
            <person name="Zhong W.Y."/>
            <person name="Ma X.K."/>
            <person name="Ma L."/>
            <person name="Huang J."/>
            <person name="Chen G.Z."/>
            <person name="Huang M.Z."/>
            <person name="Huang L."/>
            <person name="Peng D.H."/>
            <person name="Luo Y.B."/>
            <person name="Zou S.Q."/>
            <person name="Chen S.P."/>
            <person name="Lan S."/>
            <person name="Tsai W.C."/>
            <person name="Van de Peer Y."/>
            <person name="Liu Z.J."/>
        </authorList>
    </citation>
    <scope>NUCLEOTIDE SEQUENCE [LARGE SCALE GENOMIC DNA]</scope>
    <source>
        <strain evidence="3">Lor287</strain>
    </source>
</reference>
<dbReference type="AlphaFoldDB" id="A0AAP0AWT9"/>
<dbReference type="Proteomes" id="UP001418222">
    <property type="component" value="Unassembled WGS sequence"/>
</dbReference>
<accession>A0AAP0AWT9</accession>
<dbReference type="PANTHER" id="PTHR43653:SF1">
    <property type="entry name" value="CYTOCHROME C-TYPE BIOGENESIS PROTEIN CCMF"/>
    <property type="match status" value="1"/>
</dbReference>
<proteinExistence type="inferred from homology"/>
<name>A0AAP0AWT9_9ASPA</name>
<gene>
    <name evidence="3" type="ORF">KSP39_PZI021988</name>
</gene>
<dbReference type="PANTHER" id="PTHR43653">
    <property type="entry name" value="CYTOCHROME C ASSEMBLY PROTEIN-RELATED"/>
    <property type="match status" value="1"/>
</dbReference>
<dbReference type="GO" id="GO:0017004">
    <property type="term" value="P:cytochrome complex assembly"/>
    <property type="evidence" value="ECO:0007669"/>
    <property type="project" value="UniProtKB-KW"/>
</dbReference>
<dbReference type="InterPro" id="IPR003567">
    <property type="entry name" value="Cyt_c_biogenesis"/>
</dbReference>
<dbReference type="GO" id="GO:0016020">
    <property type="term" value="C:membrane"/>
    <property type="evidence" value="ECO:0007669"/>
    <property type="project" value="InterPro"/>
</dbReference>
<keyword evidence="4" id="KW-1185">Reference proteome</keyword>
<organism evidence="3 4">
    <name type="scientific">Platanthera zijinensis</name>
    <dbReference type="NCBI Taxonomy" id="2320716"/>
    <lineage>
        <taxon>Eukaryota</taxon>
        <taxon>Viridiplantae</taxon>
        <taxon>Streptophyta</taxon>
        <taxon>Embryophyta</taxon>
        <taxon>Tracheophyta</taxon>
        <taxon>Spermatophyta</taxon>
        <taxon>Magnoliopsida</taxon>
        <taxon>Liliopsida</taxon>
        <taxon>Asparagales</taxon>
        <taxon>Orchidaceae</taxon>
        <taxon>Orchidoideae</taxon>
        <taxon>Orchideae</taxon>
        <taxon>Orchidinae</taxon>
        <taxon>Platanthera</taxon>
    </lineage>
</organism>
<evidence type="ECO:0000256" key="1">
    <source>
        <dbReference type="ARBA" id="ARBA00009186"/>
    </source>
</evidence>
<protein>
    <submittedName>
        <fullName evidence="3">Uncharacterized protein</fullName>
    </submittedName>
</protein>
<comment type="caution">
    <text evidence="3">The sequence shown here is derived from an EMBL/GenBank/DDBJ whole genome shotgun (WGS) entry which is preliminary data.</text>
</comment>
<comment type="similarity">
    <text evidence="1">Belongs to the CcmF/CycK/Ccl1/NrfE/CcsA family.</text>
</comment>
<sequence length="166" mass="18799">MVVGHEVLVQSSHRWQYDDSGEVYGWKGQHVVYYCGQVDNPRRRTTVTANSFENGPKLYTSFVLVDSELRSRRNRTFDGTAALLDQKMSFAIRLPRGSREGKRTNLLLHLARDEKERASSIDEQRIDGALGIALFFSPFLSASSDPFTSQPQATAWTHHYSFTIAA</sequence>
<keyword evidence="2" id="KW-0201">Cytochrome c-type biogenesis</keyword>
<evidence type="ECO:0000313" key="3">
    <source>
        <dbReference type="EMBL" id="KAK8918366.1"/>
    </source>
</evidence>
<evidence type="ECO:0000256" key="2">
    <source>
        <dbReference type="ARBA" id="ARBA00022748"/>
    </source>
</evidence>
<dbReference type="GO" id="GO:0015232">
    <property type="term" value="F:heme transmembrane transporter activity"/>
    <property type="evidence" value="ECO:0007669"/>
    <property type="project" value="InterPro"/>
</dbReference>